<name>A0A4Q1SBF2_9BACT</name>
<evidence type="ECO:0000313" key="5">
    <source>
        <dbReference type="Proteomes" id="UP000290253"/>
    </source>
</evidence>
<dbReference type="RefSeq" id="WP_129209195.1">
    <property type="nucleotide sequence ID" value="NZ_BMGU01000005.1"/>
</dbReference>
<dbReference type="InterPro" id="IPR051311">
    <property type="entry name" value="DedA_domain"/>
</dbReference>
<keyword evidence="2" id="KW-0472">Membrane</keyword>
<protein>
    <submittedName>
        <fullName evidence="4">Membrane-associated protein</fullName>
    </submittedName>
</protein>
<keyword evidence="2" id="KW-0812">Transmembrane</keyword>
<dbReference type="Proteomes" id="UP000290253">
    <property type="component" value="Unassembled WGS sequence"/>
</dbReference>
<dbReference type="EMBL" id="SDMK01000003">
    <property type="protein sequence ID" value="RXS94458.1"/>
    <property type="molecule type" value="Genomic_DNA"/>
</dbReference>
<evidence type="ECO:0000259" key="3">
    <source>
        <dbReference type="Pfam" id="PF09335"/>
    </source>
</evidence>
<evidence type="ECO:0000313" key="4">
    <source>
        <dbReference type="EMBL" id="RXS94458.1"/>
    </source>
</evidence>
<comment type="caution">
    <text evidence="4">The sequence shown here is derived from an EMBL/GenBank/DDBJ whole genome shotgun (WGS) entry which is preliminary data.</text>
</comment>
<reference evidence="4 5" key="1">
    <citation type="journal article" date="2016" name="Int. J. Syst. Evol. Microbiol.">
        <title>Acidipila dinghuensis sp. nov., an acidobacterium isolated from forest soil.</title>
        <authorList>
            <person name="Jiang Y.W."/>
            <person name="Wang J."/>
            <person name="Chen M.H."/>
            <person name="Lv Y.Y."/>
            <person name="Qiu L.H."/>
        </authorList>
    </citation>
    <scope>NUCLEOTIDE SEQUENCE [LARGE SCALE GENOMIC DNA]</scope>
    <source>
        <strain evidence="4 5">DHOF10</strain>
    </source>
</reference>
<keyword evidence="5" id="KW-1185">Reference proteome</keyword>
<proteinExistence type="predicted"/>
<dbReference type="PANTHER" id="PTHR42709">
    <property type="entry name" value="ALKALINE PHOSPHATASE LIKE PROTEIN"/>
    <property type="match status" value="1"/>
</dbReference>
<keyword evidence="2" id="KW-1133">Transmembrane helix</keyword>
<feature type="transmembrane region" description="Helical" evidence="2">
    <location>
        <begin position="181"/>
        <end position="199"/>
    </location>
</feature>
<feature type="transmembrane region" description="Helical" evidence="2">
    <location>
        <begin position="12"/>
        <end position="30"/>
    </location>
</feature>
<evidence type="ECO:0000256" key="2">
    <source>
        <dbReference type="SAM" id="Phobius"/>
    </source>
</evidence>
<evidence type="ECO:0000256" key="1">
    <source>
        <dbReference type="SAM" id="MobiDB-lite"/>
    </source>
</evidence>
<dbReference type="PANTHER" id="PTHR42709:SF4">
    <property type="entry name" value="INNER MEMBRANE PROTEIN YQAA"/>
    <property type="match status" value="1"/>
</dbReference>
<feature type="transmembrane region" description="Helical" evidence="2">
    <location>
        <begin position="109"/>
        <end position="134"/>
    </location>
</feature>
<feature type="domain" description="VTT" evidence="3">
    <location>
        <begin position="47"/>
        <end position="161"/>
    </location>
</feature>
<gene>
    <name evidence="4" type="ORF">ESZ00_15420</name>
</gene>
<organism evidence="4 5">
    <name type="scientific">Silvibacterium dinghuense</name>
    <dbReference type="NCBI Taxonomy" id="1560006"/>
    <lineage>
        <taxon>Bacteria</taxon>
        <taxon>Pseudomonadati</taxon>
        <taxon>Acidobacteriota</taxon>
        <taxon>Terriglobia</taxon>
        <taxon>Terriglobales</taxon>
        <taxon>Acidobacteriaceae</taxon>
        <taxon>Silvibacterium</taxon>
    </lineage>
</organism>
<sequence>MPAAQKTPHHHLMPGWLIHLGAIGVFVVAALDASPIPLPLPGSTDVLILLLAAHRGNPWILTLAAVTGSLCGAYTSWGAAKKGGMGMVQRYVPERWLGKLEPQIKRHGALAVGLACVLPPPIPLMPFLLLAGALGVKRRPYLIAVGTARIVRYGAMAWLGATYGRRVVHAWEQYLSGWSEVILWTFFGVLIAAALFGVWKYRRDKQRGGYAPSDSPSAPAPAGREEAVSR</sequence>
<dbReference type="Pfam" id="PF09335">
    <property type="entry name" value="VTT_dom"/>
    <property type="match status" value="1"/>
</dbReference>
<dbReference type="AlphaFoldDB" id="A0A4Q1SBF2"/>
<feature type="transmembrane region" description="Helical" evidence="2">
    <location>
        <begin position="60"/>
        <end position="80"/>
    </location>
</feature>
<accession>A0A4Q1SBF2</accession>
<dbReference type="InterPro" id="IPR032816">
    <property type="entry name" value="VTT_dom"/>
</dbReference>
<feature type="region of interest" description="Disordered" evidence="1">
    <location>
        <begin position="206"/>
        <end position="230"/>
    </location>
</feature>
<feature type="compositionally biased region" description="Low complexity" evidence="1">
    <location>
        <begin position="211"/>
        <end position="222"/>
    </location>
</feature>
<dbReference type="OrthoDB" id="118840at2"/>